<dbReference type="Proteomes" id="UP000256334">
    <property type="component" value="Unassembled WGS sequence"/>
</dbReference>
<reference evidence="2 3" key="1">
    <citation type="submission" date="2018-07" db="EMBL/GenBank/DDBJ databases">
        <title>Genomic Encyclopedia of Type Strains, Phase IV (KMG-IV): sequencing the most valuable type-strain genomes for metagenomic binning, comparative biology and taxonomic classification.</title>
        <authorList>
            <person name="Goeker M."/>
        </authorList>
    </citation>
    <scope>NUCLEOTIDE SEQUENCE [LARGE SCALE GENOMIC DNA]</scope>
    <source>
        <strain evidence="2 3">DSM 14324</strain>
    </source>
</reference>
<evidence type="ECO:0000313" key="2">
    <source>
        <dbReference type="EMBL" id="REC95891.1"/>
    </source>
</evidence>
<gene>
    <name evidence="2" type="ORF">C8D72_0559</name>
</gene>
<evidence type="ECO:0000313" key="3">
    <source>
        <dbReference type="Proteomes" id="UP000256334"/>
    </source>
</evidence>
<dbReference type="AlphaFoldDB" id="A0A3D9DYV6"/>
<keyword evidence="3" id="KW-1185">Reference proteome</keyword>
<keyword evidence="1" id="KW-1133">Transmembrane helix</keyword>
<evidence type="ECO:0000256" key="1">
    <source>
        <dbReference type="SAM" id="Phobius"/>
    </source>
</evidence>
<feature type="transmembrane region" description="Helical" evidence="1">
    <location>
        <begin position="83"/>
        <end position="102"/>
    </location>
</feature>
<name>A0A3D9DYV6_9GAMM</name>
<dbReference type="Gene3D" id="1.20.120.1760">
    <property type="match status" value="1"/>
</dbReference>
<keyword evidence="1" id="KW-0472">Membrane</keyword>
<accession>A0A3D9DYV6</accession>
<dbReference type="InterPro" id="IPR043130">
    <property type="entry name" value="CDP-OH_PTrfase_TM_dom"/>
</dbReference>
<keyword evidence="1" id="KW-0812">Transmembrane</keyword>
<proteinExistence type="predicted"/>
<feature type="transmembrane region" description="Helical" evidence="1">
    <location>
        <begin position="171"/>
        <end position="192"/>
    </location>
</feature>
<dbReference type="OrthoDB" id="6182691at2"/>
<protein>
    <submittedName>
        <fullName evidence="2">Uncharacterized protein</fullName>
    </submittedName>
</protein>
<feature type="transmembrane region" description="Helical" evidence="1">
    <location>
        <begin position="51"/>
        <end position="71"/>
    </location>
</feature>
<comment type="caution">
    <text evidence="2">The sequence shown here is derived from an EMBL/GenBank/DDBJ whole genome shotgun (WGS) entry which is preliminary data.</text>
</comment>
<organism evidence="2 3">
    <name type="scientific">Kushneria indalinina DSM 14324</name>
    <dbReference type="NCBI Taxonomy" id="1122140"/>
    <lineage>
        <taxon>Bacteria</taxon>
        <taxon>Pseudomonadati</taxon>
        <taxon>Pseudomonadota</taxon>
        <taxon>Gammaproteobacteria</taxon>
        <taxon>Oceanospirillales</taxon>
        <taxon>Halomonadaceae</taxon>
        <taxon>Kushneria</taxon>
    </lineage>
</organism>
<feature type="transmembrane region" description="Helical" evidence="1">
    <location>
        <begin position="21"/>
        <end position="45"/>
    </location>
</feature>
<dbReference type="RefSeq" id="WP_115852857.1">
    <property type="nucleotide sequence ID" value="NZ_QRDJ01000006.1"/>
</dbReference>
<dbReference type="EMBL" id="QRDJ01000006">
    <property type="protein sequence ID" value="REC95891.1"/>
    <property type="molecule type" value="Genomic_DNA"/>
</dbReference>
<sequence>MTLRLRRSCQTSMAWMAHQLVTWRISPAGLALTAIVLAVATAPLLYAQQCLMAALAVLLYRLMSVLSGWVSRALGHLDARQRYLRPFMEIVLIVSVMAGLSLYSPERLFWPALTLVIVLLVFDLERRLVVLLQEVQSIVTRTGAPERIINIVTGSVGRTLLLMAACYWPQSFFWSGFAFAGLCLGILAWRLVTNYRQLGMAPEMSASGAPTEQTDPDSSI</sequence>